<protein>
    <submittedName>
        <fullName evidence="1">Uncharacterized protein</fullName>
    </submittedName>
</protein>
<reference evidence="1" key="1">
    <citation type="submission" date="2022-04" db="EMBL/GenBank/DDBJ databases">
        <title>Jade perch genome.</title>
        <authorList>
            <person name="Chao B."/>
        </authorList>
    </citation>
    <scope>NUCLEOTIDE SEQUENCE</scope>
    <source>
        <strain evidence="1">CB-2022</strain>
    </source>
</reference>
<evidence type="ECO:0000313" key="2">
    <source>
        <dbReference type="Proteomes" id="UP000831701"/>
    </source>
</evidence>
<proteinExistence type="predicted"/>
<gene>
    <name evidence="1" type="ORF">L3Q82_003406</name>
</gene>
<dbReference type="Proteomes" id="UP000831701">
    <property type="component" value="Chromosome 19"/>
</dbReference>
<evidence type="ECO:0000313" key="1">
    <source>
        <dbReference type="EMBL" id="KAI3356728.1"/>
    </source>
</evidence>
<name>A0ACB8VNA4_9TELE</name>
<accession>A0ACB8VNA4</accession>
<keyword evidence="2" id="KW-1185">Reference proteome</keyword>
<sequence length="162" mass="18038">MAVHRRFPSNLMELERCCKEEWAKLPKDREEIQPAPYSVECSGNNNLVLNTSKTKEVIVDYKRSRKDRACSSPHPRGSSSSVSTSIKFLGIHITSDLNLVHEHSSPGKEGSTKTLLPQEAETCWTLSPQLLTNFYRATSREHPSASVQQCGMAAALHKTGKT</sequence>
<dbReference type="EMBL" id="CM041549">
    <property type="protein sequence ID" value="KAI3356728.1"/>
    <property type="molecule type" value="Genomic_DNA"/>
</dbReference>
<comment type="caution">
    <text evidence="1">The sequence shown here is derived from an EMBL/GenBank/DDBJ whole genome shotgun (WGS) entry which is preliminary data.</text>
</comment>
<organism evidence="1 2">
    <name type="scientific">Scortum barcoo</name>
    <name type="common">barcoo grunter</name>
    <dbReference type="NCBI Taxonomy" id="214431"/>
    <lineage>
        <taxon>Eukaryota</taxon>
        <taxon>Metazoa</taxon>
        <taxon>Chordata</taxon>
        <taxon>Craniata</taxon>
        <taxon>Vertebrata</taxon>
        <taxon>Euteleostomi</taxon>
        <taxon>Actinopterygii</taxon>
        <taxon>Neopterygii</taxon>
        <taxon>Teleostei</taxon>
        <taxon>Neoteleostei</taxon>
        <taxon>Acanthomorphata</taxon>
        <taxon>Eupercaria</taxon>
        <taxon>Centrarchiformes</taxon>
        <taxon>Terapontoidei</taxon>
        <taxon>Terapontidae</taxon>
        <taxon>Scortum</taxon>
    </lineage>
</organism>